<proteinExistence type="predicted"/>
<protein>
    <submittedName>
        <fullName evidence="2">Uncharacterized protein</fullName>
    </submittedName>
</protein>
<evidence type="ECO:0000313" key="2">
    <source>
        <dbReference type="EMBL" id="CAK0852658.1"/>
    </source>
</evidence>
<feature type="compositionally biased region" description="Low complexity" evidence="1">
    <location>
        <begin position="587"/>
        <end position="597"/>
    </location>
</feature>
<dbReference type="Gene3D" id="3.60.10.10">
    <property type="entry name" value="Endonuclease/exonuclease/phosphatase"/>
    <property type="match status" value="1"/>
</dbReference>
<comment type="caution">
    <text evidence="2">The sequence shown here is derived from an EMBL/GenBank/DDBJ whole genome shotgun (WGS) entry which is preliminary data.</text>
</comment>
<feature type="region of interest" description="Disordered" evidence="1">
    <location>
        <begin position="713"/>
        <end position="873"/>
    </location>
</feature>
<feature type="compositionally biased region" description="Polar residues" evidence="1">
    <location>
        <begin position="713"/>
        <end position="722"/>
    </location>
</feature>
<feature type="compositionally biased region" description="Pro residues" evidence="1">
    <location>
        <begin position="754"/>
        <end position="767"/>
    </location>
</feature>
<dbReference type="InterPro" id="IPR036691">
    <property type="entry name" value="Endo/exonu/phosph_ase_sf"/>
</dbReference>
<accession>A0ABN9U1K3</accession>
<name>A0ABN9U1K3_9DINO</name>
<evidence type="ECO:0000256" key="1">
    <source>
        <dbReference type="SAM" id="MobiDB-lite"/>
    </source>
</evidence>
<dbReference type="PANTHER" id="PTHR24216:SF65">
    <property type="entry name" value="PAXILLIN-LIKE PROTEIN 1"/>
    <property type="match status" value="1"/>
</dbReference>
<feature type="compositionally biased region" description="Low complexity" evidence="1">
    <location>
        <begin position="889"/>
        <end position="900"/>
    </location>
</feature>
<feature type="compositionally biased region" description="Low complexity" evidence="1">
    <location>
        <begin position="824"/>
        <end position="847"/>
    </location>
</feature>
<dbReference type="PANTHER" id="PTHR24216">
    <property type="entry name" value="PAXILLIN-RELATED"/>
    <property type="match status" value="1"/>
</dbReference>
<organism evidence="2 3">
    <name type="scientific">Prorocentrum cordatum</name>
    <dbReference type="NCBI Taxonomy" id="2364126"/>
    <lineage>
        <taxon>Eukaryota</taxon>
        <taxon>Sar</taxon>
        <taxon>Alveolata</taxon>
        <taxon>Dinophyceae</taxon>
        <taxon>Prorocentrales</taxon>
        <taxon>Prorocentraceae</taxon>
        <taxon>Prorocentrum</taxon>
    </lineage>
</organism>
<evidence type="ECO:0000313" key="3">
    <source>
        <dbReference type="Proteomes" id="UP001189429"/>
    </source>
</evidence>
<dbReference type="Proteomes" id="UP001189429">
    <property type="component" value="Unassembled WGS sequence"/>
</dbReference>
<feature type="compositionally biased region" description="Pro residues" evidence="1">
    <location>
        <begin position="809"/>
        <end position="822"/>
    </location>
</feature>
<feature type="compositionally biased region" description="Low complexity" evidence="1">
    <location>
        <begin position="723"/>
        <end position="741"/>
    </location>
</feature>
<feature type="region of interest" description="Disordered" evidence="1">
    <location>
        <begin position="507"/>
        <end position="527"/>
    </location>
</feature>
<keyword evidence="3" id="KW-1185">Reference proteome</keyword>
<dbReference type="SUPFAM" id="SSF56219">
    <property type="entry name" value="DNase I-like"/>
    <property type="match status" value="1"/>
</dbReference>
<feature type="non-terminal residue" evidence="2">
    <location>
        <position position="1"/>
    </location>
</feature>
<reference evidence="2" key="1">
    <citation type="submission" date="2023-10" db="EMBL/GenBank/DDBJ databases">
        <authorList>
            <person name="Chen Y."/>
            <person name="Shah S."/>
            <person name="Dougan E. K."/>
            <person name="Thang M."/>
            <person name="Chan C."/>
        </authorList>
    </citation>
    <scope>NUCLEOTIDE SEQUENCE [LARGE SCALE GENOMIC DNA]</scope>
</reference>
<feature type="region of interest" description="Disordered" evidence="1">
    <location>
        <begin position="1539"/>
        <end position="1558"/>
    </location>
</feature>
<feature type="region of interest" description="Disordered" evidence="1">
    <location>
        <begin position="881"/>
        <end position="900"/>
    </location>
</feature>
<feature type="compositionally biased region" description="Pro residues" evidence="1">
    <location>
        <begin position="848"/>
        <end position="868"/>
    </location>
</feature>
<sequence>TTTRKLLDPSRLSSHREFKSEVARAAWGERRRAVHRYLYLREAGPGAAGRFLSNFFQVRTRFDAKLSDPSTGAALSPSARVEAVRQDLLARDRNDNEQAPGAEEATALQVCMICSAGALAGASARAPPYTDDEVRAVLSAPKPGKRTTHGCYAALRVETPAGARLTRALMNLARAACVTAKIWSLWQITLLHKSGPNTVRALSALRPISIAMEMASAQDALWIGRNSGALEAHCGPCQQGGAGDALTLVIGLALHAQLRRAQGLHTWWALADGKCAFDAPSRHARLAGVYNAGVRGPDWLILDDVKAQNHQCLSLHGLLSPLKLDGVAQEVSRLEKAEESPWPQARPPLRGALGSLSSLADRVAPLLQSALARGRSLFDELLQAAECGGFFIPAAADQIPPRIESVIIYASPLLALAEGAEAALNRLQVELRLPSPPVQMDRHPACAAEQLEAARANPARLERHRLQVVRPALVEHDRQAEAADAWARWGVKDYFLTARISTLGAASASSCEGRRPQGQAVGAPRAPGARPVLFDGLALDVVAGGAGDQLAKFDGGAVSAALAGAARAPLTGDGPPGRAEGVGAGAASGARQGSAGRQLDVQVAGRVERNMDQPVDILDHCAPTQVDSPYQQYQRTLLESSTLCSETNTPVVARSGSGWHSKTTLTLTYRGLRGADASAALKGEAPLSVRTGGRYGIGCHFAADPLAPPAYARQTQETSAVPSAQLAGPAAAQPARLASGAGIEARPRRIPSQPATPCPFPAGPPPGDWGIFPGAAAKGRAVLPPAAAGPPELSPPRSPPTRWIGAGPESPPPPPPPPPLPPKASAADAAFTGAASPATPKAAAASPPARPLPASPGPPLLSPPPLPPGWESWRDSGSGALYFQHRSSGGHAPAVAGAAGGPTAPLVKALPPSSSPQPASSALKDYASELAALCQELEQLQVARAGWEVLVGAGAPSPHAAGPPGPPSALPLLDPVGSAAAAPDPRQFAALGSEAELREAVPGWLRKVRESFGPKPGGGRAKIAVYFASRCHSEVDLHNAATAMGVAILAGMRRGGAGKQVTAAPPFALGTGDFSQPGLDITCSNLPKQVLPIQLQNKKQGRIVMHATRPLFEEHIEELLLFFGLVTDIEGPEPKLRTQGSREAGPLIALGRQLRAFLAEEVAPPLRPARGDPPLVISPFAGPALAADAAGAVGPPLELSSQQPLRMAVLNPGWCGLLALGTDAPLDWRLQAMAQLLHDENIDICTTPGARFPPGAALPAGYPYCWLGERSASWGAVGIFLRPELLPVVRPLLDVSSARVQWFEVWTSSSGTTAASGPSLVFAAVYPAPGGDVETWSAILGELTRLRSRFPHASFLVAGDANIHLSHVLSHRPGCGCCHCHQSPEDRDIEAMLCAASLIACNPPVPAHDSGTCIDLVLADLGQQISVAVKEAVAVASDQRLLCWSMPRQCDRSAHVGFGRVSRRTDSQWDDALSAVEPLLQFAASAVELCVHAPWLRPPWSGGQASVAQRRVLLDVAAWSRDVLYTLAGHAAGVTRAVTSAASRKRRRPVGPAPADFSDHQAFKKAATQAAWDARRGAAQRFLHLRALSPGAAERFLSSFFAGQDRFEIALADPATGRVFSADEMLQAIEQDLQSGPRVVRDVACLRPISISTVMSAVVDALWTQRNRSALTQYCGAGQQGGVGDPLLVLLALLLHAQLRGAQGPPTYWALTDLRWASHDAMRLSSYLAGVVEDEWLLLDDFIQMDIQFVALQGLASEFFRLPCGTAQGALRAVASAEPDSACSRFARAVRADFNYAYGKTAAMAVAGSPDPGWVGCPVVDQKLVLGVLVDARWSLRNAAGLGRLGTRMLERAIMARARLLAQPPDHPGARMLALARRLTRASWASAVAARMAELAPPVLDIDVHPAFRHPLRGAQGSLQLRRSLLRDFKLQVVRPALQARDRAAFQRATGACLPTLGMSFAVLVPEPNQLPMSLACRVSPSLWTAVLLAELRRWTLPMLRGCPRQAAQRADLESRALLPPLSHAAMYMYQLFREGPPPEERWRHVLYVARALHDSIGSRPGT</sequence>
<feature type="compositionally biased region" description="Low complexity" evidence="1">
    <location>
        <begin position="516"/>
        <end position="527"/>
    </location>
</feature>
<feature type="region of interest" description="Disordered" evidence="1">
    <location>
        <begin position="569"/>
        <end position="597"/>
    </location>
</feature>
<gene>
    <name evidence="2" type="ORF">PCOR1329_LOCUS44371</name>
</gene>
<dbReference type="EMBL" id="CAUYUJ010015329">
    <property type="protein sequence ID" value="CAK0852658.1"/>
    <property type="molecule type" value="Genomic_DNA"/>
</dbReference>